<dbReference type="Proteomes" id="UP000324800">
    <property type="component" value="Unassembled WGS sequence"/>
</dbReference>
<dbReference type="GO" id="GO:0000151">
    <property type="term" value="C:ubiquitin ligase complex"/>
    <property type="evidence" value="ECO:0007669"/>
    <property type="project" value="InterPro"/>
</dbReference>
<dbReference type="GO" id="GO:0036503">
    <property type="term" value="P:ERAD pathway"/>
    <property type="evidence" value="ECO:0007669"/>
    <property type="project" value="InterPro"/>
</dbReference>
<dbReference type="GO" id="GO:0005634">
    <property type="term" value="C:nucleus"/>
    <property type="evidence" value="ECO:0007669"/>
    <property type="project" value="TreeGrafter"/>
</dbReference>
<dbReference type="EMBL" id="SNRW01004866">
    <property type="protein sequence ID" value="KAA6386298.1"/>
    <property type="molecule type" value="Genomic_DNA"/>
</dbReference>
<name>A0A5J4VUL3_9EUKA</name>
<comment type="caution">
    <text evidence="3">The sequence shown here is derived from an EMBL/GenBank/DDBJ whole genome shotgun (WGS) entry which is preliminary data.</text>
</comment>
<evidence type="ECO:0000256" key="1">
    <source>
        <dbReference type="SAM" id="MobiDB-lite"/>
    </source>
</evidence>
<evidence type="ECO:0000313" key="3">
    <source>
        <dbReference type="EMBL" id="KAA6386298.1"/>
    </source>
</evidence>
<sequence length="1144" mass="132834">MQNSEESSFIKRVFLIGDEIQTDVNMQMITNYLKEKIKKEYSSKGIALLNILRDFLEIIKNKELTIAVDHEFIDLFVLKSLKEQELTNKPILRNIFLPIFYRIKEEVEGSSFPDYPERDIDALCLLTYNKHLMSLFSLSPGLLFIPLPLQSPYLITEDIKQTPASTQDGLLHFSINMSFHPPTLFIALLSRATFGPEYKYFSPMHLFFDKQTLNASKELIDNQSKFQLNLNSAKIIAKKFSSQDQDMPEEGKDWKNIVIQRAINAHQLEPRISMSSGIIFIEHKLRELISNKIEQTPPFKFGAETEILYQAIHSLHVGLLPVLNKYYEIVDMKNEIMNAIPMDMVQLSYLPFPSVLLSSERFQKFLQYICEKEEIQQNKKLAHQIIIEDGNIEQINNLLSKKLLSSSFSYKSTVNDIYDDVVKHLHPSFDEAPPRAILKMLKLVCIAKDVIEQKYGYDIVIAYSDLLLRVTKFYDFIAWLLLRQMGEIGGFGQQNDGQYEDDIGYWDCNQENEQIQENEQQQKEVNKFQPRKRSLSPKREKHYSSSISPASDPKHDSAAINSPFLLNHPLVAIQPLLILQDMKQFISLLLKNENTSKLLIHAKNILHLLAFFVLNFRMISHQKDVIELGQVLCEIFSPQIDDDDEDDEDEVDDEDDNDNLFGIPDDEDLFQAMILSQEDQKDSKQKNDHDEKQKQNNNNNLIDDQLKMCYQLYKHPPLFYLFPRSLLTFFPYIENVPNDEVSQTDKLDSRIDLAISLKQMLNDDIIRVSLIQLLWKGCENISLIQDDYNNDINGANSYMLILPRISNDIMWLFKHSTDLIEVIIDKQKQLKILKILSGKDDDDDDEDDDEEEELDEQKKSILKLKRVCVCYLIKINELFNVLITLIRVGPICKFESQSFTPIVKILNDIVILLTDKDSQKKWKIDNPQSIQWDPLNTIGLIFDTFIALAKYPPQTCEEVLSQQKQTAKQLRRSKSPPPISVGVDIEGNYSQFIVAVNDLSVGFNYDAFNRICDIIQYKQTRSAQLITLYRRAMITIQKQAENSKESEFDKFLEDEIHKDGEDRDLIDPILDTLIRDAVHVLQGDKYQSFDRKSVMKLIINNQKNPFTNESLTLDMIKPDIELQKKVDAYIAKKKIEFEQLKKKE</sequence>
<dbReference type="AlphaFoldDB" id="A0A5J4VUL3"/>
<dbReference type="Gene3D" id="3.30.40.10">
    <property type="entry name" value="Zinc/RING finger domain, C3HC4 (zinc finger)"/>
    <property type="match status" value="1"/>
</dbReference>
<gene>
    <name evidence="3" type="ORF">EZS28_018175</name>
</gene>
<dbReference type="SUPFAM" id="SSF57850">
    <property type="entry name" value="RING/U-box"/>
    <property type="match status" value="1"/>
</dbReference>
<feature type="region of interest" description="Disordered" evidence="1">
    <location>
        <begin position="515"/>
        <end position="555"/>
    </location>
</feature>
<feature type="compositionally biased region" description="Basic residues" evidence="1">
    <location>
        <begin position="529"/>
        <end position="541"/>
    </location>
</feature>
<dbReference type="PANTHER" id="PTHR13931">
    <property type="entry name" value="UBIQUITINATION FACTOR E4"/>
    <property type="match status" value="1"/>
</dbReference>
<dbReference type="GO" id="GO:0000209">
    <property type="term" value="P:protein polyubiquitination"/>
    <property type="evidence" value="ECO:0007669"/>
    <property type="project" value="TreeGrafter"/>
</dbReference>
<dbReference type="SMART" id="SM00504">
    <property type="entry name" value="Ubox"/>
    <property type="match status" value="1"/>
</dbReference>
<dbReference type="GO" id="GO:0034450">
    <property type="term" value="F:ubiquitin-ubiquitin ligase activity"/>
    <property type="evidence" value="ECO:0007669"/>
    <property type="project" value="InterPro"/>
</dbReference>
<dbReference type="InterPro" id="IPR013083">
    <property type="entry name" value="Znf_RING/FYVE/PHD"/>
</dbReference>
<evidence type="ECO:0000313" key="4">
    <source>
        <dbReference type="Proteomes" id="UP000324800"/>
    </source>
</evidence>
<dbReference type="GO" id="GO:0005737">
    <property type="term" value="C:cytoplasm"/>
    <property type="evidence" value="ECO:0007669"/>
    <property type="project" value="TreeGrafter"/>
</dbReference>
<protein>
    <recommendedName>
        <fullName evidence="2">U-box domain-containing protein</fullName>
    </recommendedName>
</protein>
<dbReference type="InterPro" id="IPR003613">
    <property type="entry name" value="Ubox_domain"/>
</dbReference>
<reference evidence="3 4" key="1">
    <citation type="submission" date="2019-03" db="EMBL/GenBank/DDBJ databases">
        <title>Single cell metagenomics reveals metabolic interactions within the superorganism composed of flagellate Streblomastix strix and complex community of Bacteroidetes bacteria on its surface.</title>
        <authorList>
            <person name="Treitli S.C."/>
            <person name="Kolisko M."/>
            <person name="Husnik F."/>
            <person name="Keeling P."/>
            <person name="Hampl V."/>
        </authorList>
    </citation>
    <scope>NUCLEOTIDE SEQUENCE [LARGE SCALE GENOMIC DNA]</scope>
    <source>
        <strain evidence="3">ST1C</strain>
    </source>
</reference>
<dbReference type="Pfam" id="PF04564">
    <property type="entry name" value="U-box"/>
    <property type="match status" value="1"/>
</dbReference>
<feature type="domain" description="U-box" evidence="2">
    <location>
        <begin position="1064"/>
        <end position="1129"/>
    </location>
</feature>
<evidence type="ECO:0000259" key="2">
    <source>
        <dbReference type="SMART" id="SM00504"/>
    </source>
</evidence>
<feature type="region of interest" description="Disordered" evidence="1">
    <location>
        <begin position="639"/>
        <end position="663"/>
    </location>
</feature>
<dbReference type="InterPro" id="IPR045132">
    <property type="entry name" value="UBE4"/>
</dbReference>
<proteinExistence type="predicted"/>
<feature type="compositionally biased region" description="Acidic residues" evidence="1">
    <location>
        <begin position="640"/>
        <end position="663"/>
    </location>
</feature>
<accession>A0A5J4VUL3</accession>
<dbReference type="OrthoDB" id="20295at2759"/>
<dbReference type="PANTHER" id="PTHR13931:SF2">
    <property type="entry name" value="UBIQUITIN CONJUGATION FACTOR E4 B"/>
    <property type="match status" value="1"/>
</dbReference>
<organism evidence="3 4">
    <name type="scientific">Streblomastix strix</name>
    <dbReference type="NCBI Taxonomy" id="222440"/>
    <lineage>
        <taxon>Eukaryota</taxon>
        <taxon>Metamonada</taxon>
        <taxon>Preaxostyla</taxon>
        <taxon>Oxymonadida</taxon>
        <taxon>Streblomastigidae</taxon>
        <taxon>Streblomastix</taxon>
    </lineage>
</organism>